<feature type="transmembrane region" description="Helical" evidence="7">
    <location>
        <begin position="203"/>
        <end position="224"/>
    </location>
</feature>
<dbReference type="RefSeq" id="WP_380586287.1">
    <property type="nucleotide sequence ID" value="NZ_JBHSQJ010000097.1"/>
</dbReference>
<accession>A0ABW1G9I3</accession>
<feature type="transmembrane region" description="Helical" evidence="7">
    <location>
        <begin position="312"/>
        <end position="333"/>
    </location>
</feature>
<keyword evidence="4 7" id="KW-0812">Transmembrane</keyword>
<dbReference type="SUPFAM" id="SSF82866">
    <property type="entry name" value="Multidrug efflux transporter AcrB transmembrane domain"/>
    <property type="match status" value="2"/>
</dbReference>
<gene>
    <name evidence="9" type="ORF">ACFP3V_22455</name>
</gene>
<evidence type="ECO:0000256" key="1">
    <source>
        <dbReference type="ARBA" id="ARBA00004651"/>
    </source>
</evidence>
<dbReference type="PANTHER" id="PTHR33406:SF6">
    <property type="entry name" value="MEMBRANE PROTEIN YDGH-RELATED"/>
    <property type="match status" value="1"/>
</dbReference>
<dbReference type="PROSITE" id="PS50156">
    <property type="entry name" value="SSD"/>
    <property type="match status" value="1"/>
</dbReference>
<dbReference type="Gene3D" id="1.20.1640.10">
    <property type="entry name" value="Multidrug efflux transporter AcrB transmembrane domain"/>
    <property type="match status" value="2"/>
</dbReference>
<sequence>MNLGRRLAAIPSGRRSKWVVLVAWILLLVALGPLAGKLTGAEDNQAQSWLPGSAESTKVLKLQDQFSSTQSATAVVVYTRDSGITAADQAKAAADAKSFASAPHVQGTITGPAPSQDGKALVTTVPIDTAKGGWNNLGPAVDKIRSTATTGDPGLSAHVTGPGGIGADQSKAFSGIDGTLLYSTLAVVIILLLLTYRSPVLWLLPLVASGVALTVAQAVIYLLADHAGLTVNAQSAGILLVLVIGAGTDYALLLVARYREELRRHQDRHEAMAEALHRAGPAVFASAATVAVSMLCLLFAEMNSTAGLGPVLAIGVVVALTAMLTLLPALLVITGRWIFWPVKPAYGTPEPTESGIWARIGGRIGGRPRTVWITTTLVLGAFALGLLGLKADGLSTAGAFTGKPDSVVGQTVLTEHFPGGQGAPVIVISNAGPAAQVAAKLGEVPGVAQVNQPVVKGQLAYITAVVKSSPDSQDAKDTVDRARAATHAVPGADARVGGNTAVMLDTERASAHDDKVIIPIVLAVVLLILGLLLRAVVAPLVLIATVVLSFASALGISSLAFNHLFHFEGADSSFPLFVFVFLVALGIDYNIFLMTRVREEAVHRGTKTGALAGLAATGGVITSAGLILASTFGVLGTLPVVGFAEIGFAVCLGVLLDTFVVRSVLVTALAMDIGNRLWWPSRLAREAGEGVKAPLTPRENVPS</sequence>
<organism evidence="9 10">
    <name type="scientific">Streptacidiphilus monticola</name>
    <dbReference type="NCBI Taxonomy" id="2161674"/>
    <lineage>
        <taxon>Bacteria</taxon>
        <taxon>Bacillati</taxon>
        <taxon>Actinomycetota</taxon>
        <taxon>Actinomycetes</taxon>
        <taxon>Kitasatosporales</taxon>
        <taxon>Streptomycetaceae</taxon>
        <taxon>Streptacidiphilus</taxon>
    </lineage>
</organism>
<keyword evidence="5 7" id="KW-1133">Transmembrane helix</keyword>
<comment type="subcellular location">
    <subcellularLocation>
        <location evidence="1">Cell membrane</location>
        <topology evidence="1">Multi-pass membrane protein</topology>
    </subcellularLocation>
</comment>
<feature type="domain" description="SSD" evidence="8">
    <location>
        <begin position="228"/>
        <end position="333"/>
    </location>
</feature>
<feature type="transmembrane region" description="Helical" evidence="7">
    <location>
        <begin position="236"/>
        <end position="258"/>
    </location>
</feature>
<proteinExistence type="inferred from homology"/>
<evidence type="ECO:0000256" key="5">
    <source>
        <dbReference type="ARBA" id="ARBA00022989"/>
    </source>
</evidence>
<feature type="transmembrane region" description="Helical" evidence="7">
    <location>
        <begin position="370"/>
        <end position="389"/>
    </location>
</feature>
<evidence type="ECO:0000313" key="9">
    <source>
        <dbReference type="EMBL" id="MFC5909966.1"/>
    </source>
</evidence>
<feature type="transmembrane region" description="Helical" evidence="7">
    <location>
        <begin position="279"/>
        <end position="300"/>
    </location>
</feature>
<dbReference type="Pfam" id="PF03176">
    <property type="entry name" value="MMPL"/>
    <property type="match status" value="2"/>
</dbReference>
<feature type="transmembrane region" description="Helical" evidence="7">
    <location>
        <begin position="573"/>
        <end position="591"/>
    </location>
</feature>
<keyword evidence="6 7" id="KW-0472">Membrane</keyword>
<evidence type="ECO:0000256" key="4">
    <source>
        <dbReference type="ARBA" id="ARBA00022692"/>
    </source>
</evidence>
<evidence type="ECO:0000256" key="3">
    <source>
        <dbReference type="ARBA" id="ARBA00022475"/>
    </source>
</evidence>
<dbReference type="InterPro" id="IPR000731">
    <property type="entry name" value="SSD"/>
</dbReference>
<reference evidence="10" key="1">
    <citation type="journal article" date="2019" name="Int. J. Syst. Evol. Microbiol.">
        <title>The Global Catalogue of Microorganisms (GCM) 10K type strain sequencing project: providing services to taxonomists for standard genome sequencing and annotation.</title>
        <authorList>
            <consortium name="The Broad Institute Genomics Platform"/>
            <consortium name="The Broad Institute Genome Sequencing Center for Infectious Disease"/>
            <person name="Wu L."/>
            <person name="Ma J."/>
        </authorList>
    </citation>
    <scope>NUCLEOTIDE SEQUENCE [LARGE SCALE GENOMIC DNA]</scope>
    <source>
        <strain evidence="10">JCM 4816</strain>
    </source>
</reference>
<feature type="transmembrane region" description="Helical" evidence="7">
    <location>
        <begin position="179"/>
        <end position="196"/>
    </location>
</feature>
<keyword evidence="3" id="KW-1003">Cell membrane</keyword>
<feature type="transmembrane region" description="Helical" evidence="7">
    <location>
        <begin position="516"/>
        <end position="533"/>
    </location>
</feature>
<evidence type="ECO:0000256" key="6">
    <source>
        <dbReference type="ARBA" id="ARBA00023136"/>
    </source>
</evidence>
<evidence type="ECO:0000256" key="2">
    <source>
        <dbReference type="ARBA" id="ARBA00010157"/>
    </source>
</evidence>
<feature type="transmembrane region" description="Helical" evidence="7">
    <location>
        <begin position="646"/>
        <end position="671"/>
    </location>
</feature>
<protein>
    <submittedName>
        <fullName evidence="9">MMPL family transporter</fullName>
    </submittedName>
</protein>
<dbReference type="InterPro" id="IPR004869">
    <property type="entry name" value="MMPL_dom"/>
</dbReference>
<name>A0ABW1G9I3_9ACTN</name>
<feature type="transmembrane region" description="Helical" evidence="7">
    <location>
        <begin position="611"/>
        <end position="634"/>
    </location>
</feature>
<evidence type="ECO:0000259" key="8">
    <source>
        <dbReference type="PROSITE" id="PS50156"/>
    </source>
</evidence>
<dbReference type="InterPro" id="IPR050545">
    <property type="entry name" value="Mycobact_MmpL"/>
</dbReference>
<evidence type="ECO:0000313" key="10">
    <source>
        <dbReference type="Proteomes" id="UP001596174"/>
    </source>
</evidence>
<evidence type="ECO:0000256" key="7">
    <source>
        <dbReference type="SAM" id="Phobius"/>
    </source>
</evidence>
<feature type="transmembrane region" description="Helical" evidence="7">
    <location>
        <begin position="540"/>
        <end position="561"/>
    </location>
</feature>
<dbReference type="PANTHER" id="PTHR33406">
    <property type="entry name" value="MEMBRANE PROTEIN MJ1562-RELATED"/>
    <property type="match status" value="1"/>
</dbReference>
<dbReference type="Proteomes" id="UP001596174">
    <property type="component" value="Unassembled WGS sequence"/>
</dbReference>
<comment type="similarity">
    <text evidence="2">Belongs to the resistance-nodulation-cell division (RND) (TC 2.A.6) family. MmpL subfamily.</text>
</comment>
<keyword evidence="10" id="KW-1185">Reference proteome</keyword>
<dbReference type="EMBL" id="JBHSQJ010000097">
    <property type="protein sequence ID" value="MFC5909966.1"/>
    <property type="molecule type" value="Genomic_DNA"/>
</dbReference>
<comment type="caution">
    <text evidence="9">The sequence shown here is derived from an EMBL/GenBank/DDBJ whole genome shotgun (WGS) entry which is preliminary data.</text>
</comment>